<evidence type="ECO:0000313" key="2">
    <source>
        <dbReference type="Proteomes" id="UP001470288"/>
    </source>
</evidence>
<keyword evidence="2" id="KW-1185">Reference proteome</keyword>
<protein>
    <submittedName>
        <fullName evidence="1">DUF4869 domain-containing protein</fullName>
    </submittedName>
</protein>
<dbReference type="RefSeq" id="WP_349144175.1">
    <property type="nucleotide sequence ID" value="NZ_JBBMFC010000008.1"/>
</dbReference>
<name>A0ABV1HZQ8_9FIRM</name>
<reference evidence="1 2" key="1">
    <citation type="submission" date="2024-03" db="EMBL/GenBank/DDBJ databases">
        <title>Human intestinal bacterial collection.</title>
        <authorList>
            <person name="Pauvert C."/>
            <person name="Hitch T.C.A."/>
            <person name="Clavel T."/>
        </authorList>
    </citation>
    <scope>NUCLEOTIDE SEQUENCE [LARGE SCALE GENOMIC DNA]</scope>
    <source>
        <strain evidence="1 2">CLA-AA-H78B</strain>
    </source>
</reference>
<sequence length="118" mass="13143">MTDELSREMIRDVDRSEVIGAHLIESPVLGPISPKELSGGVKTLILMALDDKEQIFNASACGDNCAKWILKISRMKNLTINLRHIMDFGEEPMEAKILNTGDMVHNMQEFIGIAGKFV</sequence>
<evidence type="ECO:0000313" key="1">
    <source>
        <dbReference type="EMBL" id="MEQ2578419.1"/>
    </source>
</evidence>
<proteinExistence type="predicted"/>
<gene>
    <name evidence="1" type="ORF">WMO62_06110</name>
</gene>
<accession>A0ABV1HZQ8</accession>
<dbReference type="EMBL" id="JBBMFC010000008">
    <property type="protein sequence ID" value="MEQ2578419.1"/>
    <property type="molecule type" value="Genomic_DNA"/>
</dbReference>
<organism evidence="1 2">
    <name type="scientific">Hominiventricola aquisgranensis</name>
    <dbReference type="NCBI Taxonomy" id="3133164"/>
    <lineage>
        <taxon>Bacteria</taxon>
        <taxon>Bacillati</taxon>
        <taxon>Bacillota</taxon>
        <taxon>Clostridia</taxon>
        <taxon>Lachnospirales</taxon>
        <taxon>Lachnospiraceae</taxon>
        <taxon>Hominiventricola</taxon>
    </lineage>
</organism>
<dbReference type="Proteomes" id="UP001470288">
    <property type="component" value="Unassembled WGS sequence"/>
</dbReference>
<dbReference type="InterPro" id="IPR032360">
    <property type="entry name" value="DUF4869"/>
</dbReference>
<comment type="caution">
    <text evidence="1">The sequence shown here is derived from an EMBL/GenBank/DDBJ whole genome shotgun (WGS) entry which is preliminary data.</text>
</comment>
<dbReference type="Pfam" id="PF16163">
    <property type="entry name" value="DUF4869"/>
    <property type="match status" value="1"/>
</dbReference>